<gene>
    <name evidence="2" type="ORF">V6N11_070599</name>
</gene>
<dbReference type="Proteomes" id="UP001396334">
    <property type="component" value="Unassembled WGS sequence"/>
</dbReference>
<evidence type="ECO:0000256" key="1">
    <source>
        <dbReference type="SAM" id="MobiDB-lite"/>
    </source>
</evidence>
<feature type="region of interest" description="Disordered" evidence="1">
    <location>
        <begin position="1"/>
        <end position="33"/>
    </location>
</feature>
<organism evidence="2 3">
    <name type="scientific">Hibiscus sabdariffa</name>
    <name type="common">roselle</name>
    <dbReference type="NCBI Taxonomy" id="183260"/>
    <lineage>
        <taxon>Eukaryota</taxon>
        <taxon>Viridiplantae</taxon>
        <taxon>Streptophyta</taxon>
        <taxon>Embryophyta</taxon>
        <taxon>Tracheophyta</taxon>
        <taxon>Spermatophyta</taxon>
        <taxon>Magnoliopsida</taxon>
        <taxon>eudicotyledons</taxon>
        <taxon>Gunneridae</taxon>
        <taxon>Pentapetalae</taxon>
        <taxon>rosids</taxon>
        <taxon>malvids</taxon>
        <taxon>Malvales</taxon>
        <taxon>Malvaceae</taxon>
        <taxon>Malvoideae</taxon>
        <taxon>Hibiscus</taxon>
    </lineage>
</organism>
<accession>A0ABR2QFJ2</accession>
<reference evidence="2 3" key="1">
    <citation type="journal article" date="2024" name="G3 (Bethesda)">
        <title>Genome assembly of Hibiscus sabdariffa L. provides insights into metabolisms of medicinal natural products.</title>
        <authorList>
            <person name="Kim T."/>
        </authorList>
    </citation>
    <scope>NUCLEOTIDE SEQUENCE [LARGE SCALE GENOMIC DNA]</scope>
    <source>
        <strain evidence="2">TK-2024</strain>
        <tissue evidence="2">Old leaves</tissue>
    </source>
</reference>
<comment type="caution">
    <text evidence="2">The sequence shown here is derived from an EMBL/GenBank/DDBJ whole genome shotgun (WGS) entry which is preliminary data.</text>
</comment>
<sequence length="84" mass="9252">MLRKVRDIRPATVSGSREQDQHPSVITPLLERKPAADSIGMAEECLEGKTRRFPTERGFAGKTNCLVFNGGKEMVGRGSSQHIL</sequence>
<protein>
    <submittedName>
        <fullName evidence="2">Uncharacterized protein</fullName>
    </submittedName>
</protein>
<evidence type="ECO:0000313" key="2">
    <source>
        <dbReference type="EMBL" id="KAK8999432.1"/>
    </source>
</evidence>
<dbReference type="EMBL" id="JBBPBN010000040">
    <property type="protein sequence ID" value="KAK8999432.1"/>
    <property type="molecule type" value="Genomic_DNA"/>
</dbReference>
<keyword evidence="3" id="KW-1185">Reference proteome</keyword>
<name>A0ABR2QFJ2_9ROSI</name>
<evidence type="ECO:0000313" key="3">
    <source>
        <dbReference type="Proteomes" id="UP001396334"/>
    </source>
</evidence>
<proteinExistence type="predicted"/>